<dbReference type="EMBL" id="LR215729">
    <property type="protein sequence ID" value="VEV96588.1"/>
    <property type="molecule type" value="Genomic_DNA"/>
</dbReference>
<proteinExistence type="predicted"/>
<gene>
    <name evidence="1" type="ORF">PMYSY11_1541</name>
</gene>
<name>A0A653E1V1_9PSED</name>
<evidence type="ECO:0000313" key="1">
    <source>
        <dbReference type="EMBL" id="VEV96588.1"/>
    </source>
</evidence>
<protein>
    <submittedName>
        <fullName evidence="1">Uncharacterized protein</fullName>
    </submittedName>
</protein>
<accession>A0A653E1V1</accession>
<dbReference type="AlphaFoldDB" id="A0A653E1V1"/>
<sequence length="42" mass="4617">MQLKSAQLSADSQSTQPTILTVMRQSCSLGDYYSAQVQPIKL</sequence>
<reference evidence="1" key="1">
    <citation type="submission" date="2019-02" db="EMBL/GenBank/DDBJ databases">
        <authorList>
            <consortium name="Genoscope - CEA"/>
            <person name="William W."/>
        </authorList>
    </citation>
    <scope>NUCLEOTIDE SEQUENCE [LARGE SCALE GENOMIC DNA]</scope>
    <source>
        <strain evidence="1">YSy11</strain>
    </source>
</reference>
<organism evidence="1">
    <name type="scientific">Pseudomonas marincola</name>
    <dbReference type="NCBI Taxonomy" id="437900"/>
    <lineage>
        <taxon>Bacteria</taxon>
        <taxon>Pseudomonadati</taxon>
        <taxon>Pseudomonadota</taxon>
        <taxon>Gammaproteobacteria</taxon>
        <taxon>Pseudomonadales</taxon>
        <taxon>Pseudomonadaceae</taxon>
        <taxon>Pseudomonas</taxon>
    </lineage>
</organism>